<accession>A0A0E0GMY8</accession>
<dbReference type="AlphaFoldDB" id="A0A0E0GMY8"/>
<dbReference type="OMA" id="RYPLLCN"/>
<evidence type="ECO:0000313" key="1">
    <source>
        <dbReference type="EnsemblPlants" id="ONIVA03G19950.1"/>
    </source>
</evidence>
<evidence type="ECO:0000313" key="2">
    <source>
        <dbReference type="Proteomes" id="UP000006591"/>
    </source>
</evidence>
<reference evidence="1" key="1">
    <citation type="submission" date="2015-04" db="UniProtKB">
        <authorList>
            <consortium name="EnsemblPlants"/>
        </authorList>
    </citation>
    <scope>IDENTIFICATION</scope>
    <source>
        <strain evidence="1">SL10</strain>
    </source>
</reference>
<proteinExistence type="predicted"/>
<reference evidence="1" key="2">
    <citation type="submission" date="2018-04" db="EMBL/GenBank/DDBJ databases">
        <title>OnivRS2 (Oryza nivara Reference Sequence Version 2).</title>
        <authorList>
            <person name="Zhang J."/>
            <person name="Kudrna D."/>
            <person name="Lee S."/>
            <person name="Talag J."/>
            <person name="Rajasekar S."/>
            <person name="Welchert J."/>
            <person name="Hsing Y.-I."/>
            <person name="Wing R.A."/>
        </authorList>
    </citation>
    <scope>NUCLEOTIDE SEQUENCE [LARGE SCALE GENOMIC DNA]</scope>
    <source>
        <strain evidence="1">SL10</strain>
    </source>
</reference>
<keyword evidence="2" id="KW-1185">Reference proteome</keyword>
<dbReference type="Proteomes" id="UP000006591">
    <property type="component" value="Chromosome 3"/>
</dbReference>
<protein>
    <submittedName>
        <fullName evidence="1">Uncharacterized protein</fullName>
    </submittedName>
</protein>
<sequence>MPGSPNRHYRHPPKPFVAPWCRYPLLCNQPPFSTTTVMKLHLFLVSSKVPQHRRSLLPPAALLLPSNQLAKMPLLLAPSSTDYAALAAPPLAC</sequence>
<dbReference type="EnsemblPlants" id="ONIVA03G19950.1">
    <property type="protein sequence ID" value="ONIVA03G19950.1"/>
    <property type="gene ID" value="ONIVA03G19950"/>
</dbReference>
<name>A0A0E0GMY8_ORYNI</name>
<dbReference type="Gramene" id="ONIVA03G19950.1">
    <property type="protein sequence ID" value="ONIVA03G19950.1"/>
    <property type="gene ID" value="ONIVA03G19950"/>
</dbReference>
<dbReference type="HOGENOM" id="CLU_2403205_0_0_1"/>
<organism evidence="1">
    <name type="scientific">Oryza nivara</name>
    <name type="common">Indian wild rice</name>
    <name type="synonym">Oryza sativa f. spontanea</name>
    <dbReference type="NCBI Taxonomy" id="4536"/>
    <lineage>
        <taxon>Eukaryota</taxon>
        <taxon>Viridiplantae</taxon>
        <taxon>Streptophyta</taxon>
        <taxon>Embryophyta</taxon>
        <taxon>Tracheophyta</taxon>
        <taxon>Spermatophyta</taxon>
        <taxon>Magnoliopsida</taxon>
        <taxon>Liliopsida</taxon>
        <taxon>Poales</taxon>
        <taxon>Poaceae</taxon>
        <taxon>BOP clade</taxon>
        <taxon>Oryzoideae</taxon>
        <taxon>Oryzeae</taxon>
        <taxon>Oryzinae</taxon>
        <taxon>Oryza</taxon>
    </lineage>
</organism>